<name>M4VDR8_9BACT</name>
<dbReference type="PROSITE" id="PS51257">
    <property type="entry name" value="PROKAR_LIPOPROTEIN"/>
    <property type="match status" value="1"/>
</dbReference>
<feature type="region of interest" description="Disordered" evidence="1">
    <location>
        <begin position="81"/>
        <end position="107"/>
    </location>
</feature>
<dbReference type="Proteomes" id="UP000011932">
    <property type="component" value="Chromosome"/>
</dbReference>
<protein>
    <recommendedName>
        <fullName evidence="5">Lipoprotein</fullName>
    </recommendedName>
</protein>
<dbReference type="KEGG" id="man:A11S_673"/>
<dbReference type="HOGENOM" id="CLU_2274093_0_0_5"/>
<dbReference type="STRING" id="349215.A11S_673"/>
<evidence type="ECO:0000256" key="1">
    <source>
        <dbReference type="SAM" id="MobiDB-lite"/>
    </source>
</evidence>
<accession>M4VDR8</accession>
<dbReference type="AlphaFoldDB" id="M4VDR8"/>
<dbReference type="EMBL" id="CP003538">
    <property type="protein sequence ID" value="AGH97497.1"/>
    <property type="molecule type" value="Genomic_DNA"/>
</dbReference>
<evidence type="ECO:0000313" key="4">
    <source>
        <dbReference type="Proteomes" id="UP000011932"/>
    </source>
</evidence>
<organism evidence="3 4">
    <name type="scientific">Micavibrio aeruginosavorus EPB</name>
    <dbReference type="NCBI Taxonomy" id="349215"/>
    <lineage>
        <taxon>Bacteria</taxon>
        <taxon>Pseudomonadati</taxon>
        <taxon>Bdellovibrionota</taxon>
        <taxon>Bdellovibrionia</taxon>
        <taxon>Bdellovibrionales</taxon>
        <taxon>Pseudobdellovibrionaceae</taxon>
        <taxon>Micavibrio</taxon>
    </lineage>
</organism>
<feature type="region of interest" description="Disordered" evidence="1">
    <location>
        <begin position="26"/>
        <end position="55"/>
    </location>
</feature>
<evidence type="ECO:0000256" key="2">
    <source>
        <dbReference type="SAM" id="SignalP"/>
    </source>
</evidence>
<feature type="compositionally biased region" description="Low complexity" evidence="1">
    <location>
        <begin position="31"/>
        <end position="46"/>
    </location>
</feature>
<sequence>MTNFRTLMLSAMILPALALAACDNKKEDAAPADATATEEAAPAADAVPSNAEMGIDMPQPEAVENAAPAMEAPVMEAPAMEAPAMEAPAAEEAAPVEAPVSEEGAAH</sequence>
<gene>
    <name evidence="3" type="ORF">A11S_673</name>
</gene>
<feature type="chain" id="PRO_5004060195" description="Lipoprotein" evidence="2">
    <location>
        <begin position="21"/>
        <end position="107"/>
    </location>
</feature>
<dbReference type="RefSeq" id="WP_015467050.1">
    <property type="nucleotide sequence ID" value="NC_020812.1"/>
</dbReference>
<proteinExistence type="predicted"/>
<keyword evidence="2" id="KW-0732">Signal</keyword>
<feature type="signal peptide" evidence="2">
    <location>
        <begin position="1"/>
        <end position="20"/>
    </location>
</feature>
<evidence type="ECO:0000313" key="3">
    <source>
        <dbReference type="EMBL" id="AGH97497.1"/>
    </source>
</evidence>
<evidence type="ECO:0008006" key="5">
    <source>
        <dbReference type="Google" id="ProtNLM"/>
    </source>
</evidence>
<reference evidence="3 4" key="1">
    <citation type="journal article" date="2013" name="ISME J.">
        <title>By their genes ye shall know them: genomic signatures of predatory bacteria.</title>
        <authorList>
            <person name="Pasternak Z."/>
            <person name="Pietrokovski S."/>
            <person name="Rotem O."/>
            <person name="Gophna U."/>
            <person name="Lurie-Weinberger M.N."/>
            <person name="Jurkevitch E."/>
        </authorList>
    </citation>
    <scope>NUCLEOTIDE SEQUENCE [LARGE SCALE GENOMIC DNA]</scope>
    <source>
        <strain evidence="3">EPB</strain>
    </source>
</reference>